<proteinExistence type="predicted"/>
<dbReference type="InterPro" id="IPR036388">
    <property type="entry name" value="WH-like_DNA-bd_sf"/>
</dbReference>
<keyword evidence="1" id="KW-0175">Coiled coil</keyword>
<name>A0A1M6FVA4_9FLAO</name>
<keyword evidence="2" id="KW-0472">Membrane</keyword>
<dbReference type="GO" id="GO:0006355">
    <property type="term" value="P:regulation of DNA-templated transcription"/>
    <property type="evidence" value="ECO:0007669"/>
    <property type="project" value="InterPro"/>
</dbReference>
<dbReference type="AlphaFoldDB" id="A0A1M6FVA4"/>
<dbReference type="OrthoDB" id="1090267at2"/>
<feature type="transmembrane region" description="Helical" evidence="2">
    <location>
        <begin position="717"/>
        <end position="737"/>
    </location>
</feature>
<feature type="coiled-coil region" evidence="1">
    <location>
        <begin position="743"/>
        <end position="790"/>
    </location>
</feature>
<dbReference type="InterPro" id="IPR000792">
    <property type="entry name" value="Tscrpt_reg_LuxR_C"/>
</dbReference>
<dbReference type="Gene3D" id="1.10.10.10">
    <property type="entry name" value="Winged helix-like DNA-binding domain superfamily/Winged helix DNA-binding domain"/>
    <property type="match status" value="1"/>
</dbReference>
<sequence length="918" mass="106300">MRLFFVLLLTIFAALSRLSGQHLLPPIHNYKIFEYRADSKNWGLSTNGAGELFAANNSGLLHFNGEKWRLYKLPDNTTIRSVAQIKGKIYTGSYEELGYWEKNAYGLLEYTSLTHLIRDHTFTNEEFWQIIPYGDDVLFRSFNGIYILRDNEVKVIAPDVVVNYVAEYRGRVMVAAGHHKLYELVDDVLVPLEEHELFTDKVIVGMTEIEEGLLIGTRRNACFLLNDQGLRHFKTPIDDQLSQHQLNQILPLSESMIAFGTIKNGIYLYDKDKGSGQEVNRQVGLQNNTVLAMTQYKDQLWVGLDNGIDRIQLNYPLTYYTDYTGAVGTVYDLAVHDNILYMASNTGVYYFKNDGLHFVEGSQGHVWDLNITDGDLFCGHNTGTYKVKENSFEKISDISGGYQIVKVPESAASFIQGTYIGLSKYEKDDTGNWIVTPIAGINKPAKYICFEDAHTLWMAHPYKGLYRLVLNDTYDEVVEKIEFTKEDIPTNYNVKVFNIRNQIALDIEGVWHRYDPILKKIELFDEFQAYNHKNLVYHDDASFWFIENEGVKKVLFSDLKEAHYILDDLQLQKRLTPESEKIVKLNDSTYCFTLNDGFGKLNISEFRKHFENFGLQQPKLVSFEAKGNTYSLDNNTFEIPYKLASDITVNFASPALLDAKYYYDLKGPLDQGAYLGNGEIHLQNLPFGSYELHIYSVGIDNERSEAHSLFFEIAPPWYFSKFSIGLYILVFIAALLLRRKYNRSKMEKRHRELKAKLLKDQEERLAKKEKEELEKEIKKKQKELARITMSMAEKNKVILELKEMLLVNKGQFSNQKRFTSIIKKLDNSINDDEDWKHFEVNFKELHEDFFENLLKMYPKLTPKDLKLCAYLKMNLTSKEIAPLMAISNRGVEIHRYRLRKKLGIDSSQNLSNFLIKFN</sequence>
<evidence type="ECO:0000256" key="1">
    <source>
        <dbReference type="SAM" id="Coils"/>
    </source>
</evidence>
<dbReference type="Gene3D" id="2.130.10.10">
    <property type="entry name" value="YVTN repeat-like/Quinoprotein amine dehydrogenase"/>
    <property type="match status" value="2"/>
</dbReference>
<keyword evidence="2" id="KW-1133">Transmembrane helix</keyword>
<dbReference type="SMART" id="SM00421">
    <property type="entry name" value="HTH_LUXR"/>
    <property type="match status" value="1"/>
</dbReference>
<dbReference type="InterPro" id="IPR013783">
    <property type="entry name" value="Ig-like_fold"/>
</dbReference>
<dbReference type="Proteomes" id="UP000184543">
    <property type="component" value="Unassembled WGS sequence"/>
</dbReference>
<dbReference type="STRING" id="192903.SAMN04488513_102567"/>
<reference evidence="5" key="1">
    <citation type="submission" date="2016-11" db="EMBL/GenBank/DDBJ databases">
        <authorList>
            <person name="Varghese N."/>
            <person name="Submissions S."/>
        </authorList>
    </citation>
    <scope>NUCLEOTIDE SEQUENCE [LARGE SCALE GENOMIC DNA]</scope>
    <source>
        <strain evidence="5">DSM 19858</strain>
    </source>
</reference>
<keyword evidence="2" id="KW-0812">Transmembrane</keyword>
<organism evidence="4 5">
    <name type="scientific">Pseudozobellia thermophila</name>
    <dbReference type="NCBI Taxonomy" id="192903"/>
    <lineage>
        <taxon>Bacteria</taxon>
        <taxon>Pseudomonadati</taxon>
        <taxon>Bacteroidota</taxon>
        <taxon>Flavobacteriia</taxon>
        <taxon>Flavobacteriales</taxon>
        <taxon>Flavobacteriaceae</taxon>
        <taxon>Pseudozobellia</taxon>
    </lineage>
</organism>
<dbReference type="RefSeq" id="WP_072991515.1">
    <property type="nucleotide sequence ID" value="NZ_FQYU01000002.1"/>
</dbReference>
<dbReference type="InterPro" id="IPR015943">
    <property type="entry name" value="WD40/YVTN_repeat-like_dom_sf"/>
</dbReference>
<gene>
    <name evidence="4" type="ORF">SAMN04488513_102567</name>
</gene>
<accession>A0A1M6FVA4</accession>
<evidence type="ECO:0000313" key="5">
    <source>
        <dbReference type="Proteomes" id="UP000184543"/>
    </source>
</evidence>
<keyword evidence="5" id="KW-1185">Reference proteome</keyword>
<dbReference type="InterPro" id="IPR016032">
    <property type="entry name" value="Sig_transdc_resp-reg_C-effctor"/>
</dbReference>
<dbReference type="Pfam" id="PF00196">
    <property type="entry name" value="GerE"/>
    <property type="match status" value="1"/>
</dbReference>
<evidence type="ECO:0000313" key="4">
    <source>
        <dbReference type="EMBL" id="SHJ01635.1"/>
    </source>
</evidence>
<dbReference type="Gene3D" id="2.60.40.10">
    <property type="entry name" value="Immunoglobulins"/>
    <property type="match status" value="1"/>
</dbReference>
<dbReference type="EMBL" id="FQYU01000002">
    <property type="protein sequence ID" value="SHJ01635.1"/>
    <property type="molecule type" value="Genomic_DNA"/>
</dbReference>
<dbReference type="SUPFAM" id="SSF46894">
    <property type="entry name" value="C-terminal effector domain of the bipartite response regulators"/>
    <property type="match status" value="1"/>
</dbReference>
<evidence type="ECO:0000259" key="3">
    <source>
        <dbReference type="SMART" id="SM00421"/>
    </source>
</evidence>
<feature type="domain" description="HTH luxR-type" evidence="3">
    <location>
        <begin position="857"/>
        <end position="914"/>
    </location>
</feature>
<evidence type="ECO:0000256" key="2">
    <source>
        <dbReference type="SAM" id="Phobius"/>
    </source>
</evidence>
<dbReference type="GO" id="GO:0003677">
    <property type="term" value="F:DNA binding"/>
    <property type="evidence" value="ECO:0007669"/>
    <property type="project" value="InterPro"/>
</dbReference>
<protein>
    <submittedName>
        <fullName evidence="4">Regulatory protein, luxR family</fullName>
    </submittedName>
</protein>